<evidence type="ECO:0000256" key="1">
    <source>
        <dbReference type="ARBA" id="ARBA00004571"/>
    </source>
</evidence>
<keyword evidence="3 10" id="KW-1134">Transmembrane beta strand</keyword>
<keyword evidence="4 10" id="KW-0812">Transmembrane</keyword>
<evidence type="ECO:0000313" key="16">
    <source>
        <dbReference type="Proteomes" id="UP000618926"/>
    </source>
</evidence>
<dbReference type="Gene3D" id="2.40.170.20">
    <property type="entry name" value="TonB-dependent receptor, beta-barrel domain"/>
    <property type="match status" value="1"/>
</dbReference>
<proteinExistence type="inferred from homology"/>
<keyword evidence="9 10" id="KW-0998">Cell outer membrane</keyword>
<comment type="similarity">
    <text evidence="10 11">Belongs to the TonB-dependent receptor family.</text>
</comment>
<dbReference type="PANTHER" id="PTHR30069">
    <property type="entry name" value="TONB-DEPENDENT OUTER MEMBRANE RECEPTOR"/>
    <property type="match status" value="1"/>
</dbReference>
<evidence type="ECO:0000256" key="7">
    <source>
        <dbReference type="ARBA" id="ARBA00023077"/>
    </source>
</evidence>
<keyword evidence="2 10" id="KW-0813">Transport</keyword>
<feature type="domain" description="TonB-dependent receptor plug" evidence="14">
    <location>
        <begin position="66"/>
        <end position="170"/>
    </location>
</feature>
<comment type="caution">
    <text evidence="15">The sequence shown here is derived from an EMBL/GenBank/DDBJ whole genome shotgun (WGS) entry which is preliminary data.</text>
</comment>
<dbReference type="InterPro" id="IPR012910">
    <property type="entry name" value="Plug_dom"/>
</dbReference>
<keyword evidence="15" id="KW-0675">Receptor</keyword>
<protein>
    <submittedName>
        <fullName evidence="15">TonB-dependent receptor</fullName>
    </submittedName>
</protein>
<dbReference type="InterPro" id="IPR039426">
    <property type="entry name" value="TonB-dep_rcpt-like"/>
</dbReference>
<dbReference type="Pfam" id="PF07715">
    <property type="entry name" value="Plug"/>
    <property type="match status" value="1"/>
</dbReference>
<dbReference type="PROSITE" id="PS52016">
    <property type="entry name" value="TONB_DEPENDENT_REC_3"/>
    <property type="match status" value="1"/>
</dbReference>
<gene>
    <name evidence="15" type="ORF">IIE05_06340</name>
</gene>
<dbReference type="EMBL" id="JADBFD010000007">
    <property type="protein sequence ID" value="MBE2887585.1"/>
    <property type="molecule type" value="Genomic_DNA"/>
</dbReference>
<evidence type="ECO:0000256" key="9">
    <source>
        <dbReference type="ARBA" id="ARBA00023237"/>
    </source>
</evidence>
<dbReference type="Gene3D" id="2.170.130.10">
    <property type="entry name" value="TonB-dependent receptor, plug domain"/>
    <property type="match status" value="1"/>
</dbReference>
<dbReference type="Pfam" id="PF00593">
    <property type="entry name" value="TonB_dep_Rec_b-barrel"/>
    <property type="match status" value="1"/>
</dbReference>
<evidence type="ECO:0000313" key="15">
    <source>
        <dbReference type="EMBL" id="MBE2887585.1"/>
    </source>
</evidence>
<evidence type="ECO:0000259" key="14">
    <source>
        <dbReference type="Pfam" id="PF07715"/>
    </source>
</evidence>
<evidence type="ECO:0000256" key="8">
    <source>
        <dbReference type="ARBA" id="ARBA00023136"/>
    </source>
</evidence>
<feature type="domain" description="TonB-dependent receptor-like beta-barrel" evidence="13">
    <location>
        <begin position="220"/>
        <end position="614"/>
    </location>
</feature>
<keyword evidence="8 10" id="KW-0472">Membrane</keyword>
<reference evidence="15 16" key="1">
    <citation type="submission" date="2020-10" db="EMBL/GenBank/DDBJ databases">
        <title>Investigation of anaerobic biodegradation of phenanthrene by a sulfate-dependent Geobacter anodireducens strain PheS2.</title>
        <authorList>
            <person name="Zhang Z."/>
        </authorList>
    </citation>
    <scope>NUCLEOTIDE SEQUENCE [LARGE SCALE GENOMIC DNA]</scope>
    <source>
        <strain evidence="15 16">PheS2</strain>
    </source>
</reference>
<accession>A0ABR9NTJ1</accession>
<name>A0ABR9NTJ1_9BACT</name>
<dbReference type="InterPro" id="IPR036942">
    <property type="entry name" value="Beta-barrel_TonB_sf"/>
</dbReference>
<keyword evidence="5" id="KW-0732">Signal</keyword>
<evidence type="ECO:0000259" key="13">
    <source>
        <dbReference type="Pfam" id="PF00593"/>
    </source>
</evidence>
<keyword evidence="7 11" id="KW-0798">TonB box</keyword>
<dbReference type="Proteomes" id="UP000618926">
    <property type="component" value="Unassembled WGS sequence"/>
</dbReference>
<evidence type="ECO:0000256" key="10">
    <source>
        <dbReference type="PROSITE-ProRule" id="PRU01360"/>
    </source>
</evidence>
<evidence type="ECO:0000256" key="2">
    <source>
        <dbReference type="ARBA" id="ARBA00022448"/>
    </source>
</evidence>
<evidence type="ECO:0000256" key="5">
    <source>
        <dbReference type="ARBA" id="ARBA00022729"/>
    </source>
</evidence>
<keyword evidence="12" id="KW-1133">Transmembrane helix</keyword>
<evidence type="ECO:0000256" key="6">
    <source>
        <dbReference type="ARBA" id="ARBA00023065"/>
    </source>
</evidence>
<dbReference type="PANTHER" id="PTHR30069:SF53">
    <property type="entry name" value="COLICIN I RECEPTOR-RELATED"/>
    <property type="match status" value="1"/>
</dbReference>
<dbReference type="RefSeq" id="WP_192905310.1">
    <property type="nucleotide sequence ID" value="NZ_JADBFD010000007.1"/>
</dbReference>
<keyword evidence="16" id="KW-1185">Reference proteome</keyword>
<evidence type="ECO:0000256" key="11">
    <source>
        <dbReference type="RuleBase" id="RU003357"/>
    </source>
</evidence>
<evidence type="ECO:0000256" key="3">
    <source>
        <dbReference type="ARBA" id="ARBA00022452"/>
    </source>
</evidence>
<dbReference type="InterPro" id="IPR000531">
    <property type="entry name" value="Beta-barrel_TonB"/>
</dbReference>
<keyword evidence="6" id="KW-0406">Ion transport</keyword>
<sequence length="640" mass="71197">MDIRRVENRRRNLIPVIGLLGLSMLLVPTGCQKYAWAQANEEMRVLEMFYEDKELVVTPTRDPKPVSQVAENITVITAKEIRNLNAHTLADVLVTITGVQQDWRGGPGSLAFTGIQGSSSNQVLFLIDGVSQTSASTNFADAGAIPVQNIERVEIIKGPASTSWGSSLGGIINVITKFPEEEKAAAGMASASLGERFTGDYRGELTGTVGQFGYYLSGGKLHSDGLLPHNSVDTDRAYLKLTHQLPDGGDLRFSLGYSAGDRGDQMDPVARTSYDNTFDNLLTTLSILLPLTERIDWDLSLRSQWLEYNQLFSSLDTGPFYASRLDDRSFGVTSKLVWRTGDHSISVGAEFDRGDFELDQEISGRGRSSVRSHIAKSALFANDTIVVGSLTITPGIRFDHTTTNGDFLSPSFGVTWGIGEHTVLRGAVARGFMVPPVIYTQGDGLTLVPNPELNMEKVLSWQAGFETSLLRYFWLKSIFFRHDVSDALVATRLSAEEVRYENRDKQRRQGVEVEVKTIPCWYTTLGAGYTFIDSTDRNTHQRIPSSARQSVNAVIQFDDLKNTRANLVGRYIWWNAPDFTHGNYASVIWDMNVARKIYNNERLSVELFLAARNLFNGSQYVDDTLKNPGRWFEGGIRFDF</sequence>
<organism evidence="15 16">
    <name type="scientific">Geobacter anodireducens</name>
    <dbReference type="NCBI Taxonomy" id="1340425"/>
    <lineage>
        <taxon>Bacteria</taxon>
        <taxon>Pseudomonadati</taxon>
        <taxon>Thermodesulfobacteriota</taxon>
        <taxon>Desulfuromonadia</taxon>
        <taxon>Geobacterales</taxon>
        <taxon>Geobacteraceae</taxon>
        <taxon>Geobacter</taxon>
    </lineage>
</organism>
<dbReference type="SUPFAM" id="SSF56935">
    <property type="entry name" value="Porins"/>
    <property type="match status" value="1"/>
</dbReference>
<feature type="transmembrane region" description="Helical" evidence="12">
    <location>
        <begin position="12"/>
        <end position="30"/>
    </location>
</feature>
<evidence type="ECO:0000256" key="4">
    <source>
        <dbReference type="ARBA" id="ARBA00022692"/>
    </source>
</evidence>
<comment type="subcellular location">
    <subcellularLocation>
        <location evidence="1 10">Cell outer membrane</location>
        <topology evidence="1 10">Multi-pass membrane protein</topology>
    </subcellularLocation>
</comment>
<evidence type="ECO:0000256" key="12">
    <source>
        <dbReference type="SAM" id="Phobius"/>
    </source>
</evidence>
<dbReference type="InterPro" id="IPR037066">
    <property type="entry name" value="Plug_dom_sf"/>
</dbReference>